<dbReference type="CDD" id="cd00761">
    <property type="entry name" value="Glyco_tranf_GTA_type"/>
    <property type="match status" value="1"/>
</dbReference>
<dbReference type="InterPro" id="IPR029044">
    <property type="entry name" value="Nucleotide-diphossugar_trans"/>
</dbReference>
<accession>X1Q1P9</accession>
<dbReference type="Gene3D" id="3.90.550.10">
    <property type="entry name" value="Spore Coat Polysaccharide Biosynthesis Protein SpsA, Chain A"/>
    <property type="match status" value="1"/>
</dbReference>
<dbReference type="PANTHER" id="PTHR22916:SF3">
    <property type="entry name" value="UDP-GLCNAC:BETAGAL BETA-1,3-N-ACETYLGLUCOSAMINYLTRANSFERASE-LIKE PROTEIN 1"/>
    <property type="match status" value="1"/>
</dbReference>
<comment type="caution">
    <text evidence="2">The sequence shown here is derived from an EMBL/GenBank/DDBJ whole genome shotgun (WGS) entry which is preliminary data.</text>
</comment>
<dbReference type="SUPFAM" id="SSF53448">
    <property type="entry name" value="Nucleotide-diphospho-sugar transferases"/>
    <property type="match status" value="1"/>
</dbReference>
<evidence type="ECO:0000313" key="2">
    <source>
        <dbReference type="EMBL" id="GAI44985.1"/>
    </source>
</evidence>
<sequence>MRVPKLSVVLPVYGYSKYLSESIESVLNQTLKDIEVIVVEDAKNGRFENEATLEKYKHDPRIRYLKNEIREGLSSSLNKGISSARADYIVRQDADDISLP</sequence>
<dbReference type="InterPro" id="IPR001173">
    <property type="entry name" value="Glyco_trans_2-like"/>
</dbReference>
<gene>
    <name evidence="2" type="ORF">S06H3_39524</name>
</gene>
<feature type="non-terminal residue" evidence="2">
    <location>
        <position position="100"/>
    </location>
</feature>
<name>X1Q1P9_9ZZZZ</name>
<proteinExistence type="predicted"/>
<dbReference type="GO" id="GO:0016758">
    <property type="term" value="F:hexosyltransferase activity"/>
    <property type="evidence" value="ECO:0007669"/>
    <property type="project" value="UniProtKB-ARBA"/>
</dbReference>
<protein>
    <recommendedName>
        <fullName evidence="1">Glycosyltransferase 2-like domain-containing protein</fullName>
    </recommendedName>
</protein>
<organism evidence="2">
    <name type="scientific">marine sediment metagenome</name>
    <dbReference type="NCBI Taxonomy" id="412755"/>
    <lineage>
        <taxon>unclassified sequences</taxon>
        <taxon>metagenomes</taxon>
        <taxon>ecological metagenomes</taxon>
    </lineage>
</organism>
<dbReference type="AlphaFoldDB" id="X1Q1P9"/>
<dbReference type="PANTHER" id="PTHR22916">
    <property type="entry name" value="GLYCOSYLTRANSFERASE"/>
    <property type="match status" value="1"/>
</dbReference>
<dbReference type="Pfam" id="PF00535">
    <property type="entry name" value="Glycos_transf_2"/>
    <property type="match status" value="1"/>
</dbReference>
<evidence type="ECO:0000259" key="1">
    <source>
        <dbReference type="Pfam" id="PF00535"/>
    </source>
</evidence>
<reference evidence="2" key="1">
    <citation type="journal article" date="2014" name="Front. Microbiol.">
        <title>High frequency of phylogenetically diverse reductive dehalogenase-homologous genes in deep subseafloor sedimentary metagenomes.</title>
        <authorList>
            <person name="Kawai M."/>
            <person name="Futagami T."/>
            <person name="Toyoda A."/>
            <person name="Takaki Y."/>
            <person name="Nishi S."/>
            <person name="Hori S."/>
            <person name="Arai W."/>
            <person name="Tsubouchi T."/>
            <person name="Morono Y."/>
            <person name="Uchiyama I."/>
            <person name="Ito T."/>
            <person name="Fujiyama A."/>
            <person name="Inagaki F."/>
            <person name="Takami H."/>
        </authorList>
    </citation>
    <scope>NUCLEOTIDE SEQUENCE</scope>
    <source>
        <strain evidence="2">Expedition CK06-06</strain>
    </source>
</reference>
<feature type="domain" description="Glycosyltransferase 2-like" evidence="1">
    <location>
        <begin position="7"/>
        <end position="99"/>
    </location>
</feature>
<dbReference type="EMBL" id="BARV01024187">
    <property type="protein sequence ID" value="GAI44985.1"/>
    <property type="molecule type" value="Genomic_DNA"/>
</dbReference>